<organism evidence="6 7">
    <name type="scientific">Trichonephila inaurata madagascariensis</name>
    <dbReference type="NCBI Taxonomy" id="2747483"/>
    <lineage>
        <taxon>Eukaryota</taxon>
        <taxon>Metazoa</taxon>
        <taxon>Ecdysozoa</taxon>
        <taxon>Arthropoda</taxon>
        <taxon>Chelicerata</taxon>
        <taxon>Arachnida</taxon>
        <taxon>Araneae</taxon>
        <taxon>Araneomorphae</taxon>
        <taxon>Entelegynae</taxon>
        <taxon>Araneoidea</taxon>
        <taxon>Nephilidae</taxon>
        <taxon>Trichonephila</taxon>
        <taxon>Trichonephila inaurata</taxon>
    </lineage>
</organism>
<dbReference type="EMBL" id="BMAV01019954">
    <property type="protein sequence ID" value="GFY73262.1"/>
    <property type="molecule type" value="Genomic_DNA"/>
</dbReference>
<name>A0A8X6YMR8_9ARAC</name>
<proteinExistence type="predicted"/>
<feature type="compositionally biased region" description="Basic residues" evidence="4">
    <location>
        <begin position="134"/>
        <end position="143"/>
    </location>
</feature>
<accession>A0A8X6YMR8</accession>
<keyword evidence="7" id="KW-1185">Reference proteome</keyword>
<evidence type="ECO:0000256" key="3">
    <source>
        <dbReference type="PROSITE-ProRule" id="PRU00497"/>
    </source>
</evidence>
<dbReference type="Proteomes" id="UP000886998">
    <property type="component" value="Unassembled WGS sequence"/>
</dbReference>
<dbReference type="OrthoDB" id="6582524at2759"/>
<comment type="caution">
    <text evidence="6">The sequence shown here is derived from an EMBL/GenBank/DDBJ whole genome shotgun (WGS) entry which is preliminary data.</text>
</comment>
<reference evidence="6" key="1">
    <citation type="submission" date="2020-08" db="EMBL/GenBank/DDBJ databases">
        <title>Multicomponent nature underlies the extraordinary mechanical properties of spider dragline silk.</title>
        <authorList>
            <person name="Kono N."/>
            <person name="Nakamura H."/>
            <person name="Mori M."/>
            <person name="Yoshida Y."/>
            <person name="Ohtoshi R."/>
            <person name="Malay A.D."/>
            <person name="Moran D.A.P."/>
            <person name="Tomita M."/>
            <person name="Numata K."/>
            <person name="Arakawa K."/>
        </authorList>
    </citation>
    <scope>NUCLEOTIDE SEQUENCE</scope>
</reference>
<protein>
    <submittedName>
        <fullName evidence="6">Cuticle protein 16.8</fullName>
    </submittedName>
</protein>
<sequence>MFSQALKFLIVFFAVASASHHEHHHPQPYKFGYEIKDHHGSQHRHEHGDGHGHVQGSYGFTDHRGIHREVHYVADHNGFRATVKTNEPGTANQDPAHVKVHSNAHHSLPHNGINYHQHHHFNQQHHGHQQVQHHQQHLAHHQQHLGYSQRHGHQQVFILFALLAVGFANPEEEETHDEAYPYEYGYKVKDQHGSQFRKEESDGQGNVKGSYGYTDEEGIFREVHYVADDKGFRAEIKTNEPGTTDQEHKDVHIYSSAHDDAEEHGQHELEERSSHDTKSNSQKSAGMPFFRRTGQHGGHE</sequence>
<dbReference type="GO" id="GO:0008010">
    <property type="term" value="F:structural constituent of chitin-based larval cuticle"/>
    <property type="evidence" value="ECO:0007669"/>
    <property type="project" value="TreeGrafter"/>
</dbReference>
<comment type="function">
    <text evidence="1">Component of the rigid cuticle of the spider.</text>
</comment>
<feature type="region of interest" description="Disordered" evidence="4">
    <location>
        <begin position="121"/>
        <end position="147"/>
    </location>
</feature>
<keyword evidence="5" id="KW-0732">Signal</keyword>
<feature type="signal peptide" evidence="5">
    <location>
        <begin position="1"/>
        <end position="18"/>
    </location>
</feature>
<dbReference type="InterPro" id="IPR050468">
    <property type="entry name" value="Cuticle_Struct_Prot"/>
</dbReference>
<dbReference type="Pfam" id="PF00379">
    <property type="entry name" value="Chitin_bind_4"/>
    <property type="match status" value="2"/>
</dbReference>
<dbReference type="PROSITE" id="PS00233">
    <property type="entry name" value="CHIT_BIND_RR_1"/>
    <property type="match status" value="1"/>
</dbReference>
<feature type="region of interest" description="Disordered" evidence="4">
    <location>
        <begin position="254"/>
        <end position="300"/>
    </location>
</feature>
<dbReference type="AlphaFoldDB" id="A0A8X6YMR8"/>
<dbReference type="PANTHER" id="PTHR10380">
    <property type="entry name" value="CUTICLE PROTEIN"/>
    <property type="match status" value="1"/>
</dbReference>
<gene>
    <name evidence="6" type="primary">X975_00534</name>
    <name evidence="6" type="ORF">TNIN_82731</name>
</gene>
<feature type="compositionally biased region" description="Basic and acidic residues" evidence="4">
    <location>
        <begin position="254"/>
        <end position="278"/>
    </location>
</feature>
<dbReference type="InterPro" id="IPR000618">
    <property type="entry name" value="Insect_cuticle"/>
</dbReference>
<evidence type="ECO:0000256" key="5">
    <source>
        <dbReference type="SAM" id="SignalP"/>
    </source>
</evidence>
<evidence type="ECO:0000313" key="6">
    <source>
        <dbReference type="EMBL" id="GFY73262.1"/>
    </source>
</evidence>
<evidence type="ECO:0000256" key="1">
    <source>
        <dbReference type="ARBA" id="ARBA00002980"/>
    </source>
</evidence>
<evidence type="ECO:0000256" key="2">
    <source>
        <dbReference type="ARBA" id="ARBA00022460"/>
    </source>
</evidence>
<dbReference type="InterPro" id="IPR031311">
    <property type="entry name" value="CHIT_BIND_RR_consensus"/>
</dbReference>
<dbReference type="GO" id="GO:0062129">
    <property type="term" value="C:chitin-based extracellular matrix"/>
    <property type="evidence" value="ECO:0007669"/>
    <property type="project" value="TreeGrafter"/>
</dbReference>
<dbReference type="PROSITE" id="PS51155">
    <property type="entry name" value="CHIT_BIND_RR_2"/>
    <property type="match status" value="2"/>
</dbReference>
<evidence type="ECO:0000313" key="7">
    <source>
        <dbReference type="Proteomes" id="UP000886998"/>
    </source>
</evidence>
<feature type="chain" id="PRO_5036457571" evidence="5">
    <location>
        <begin position="19"/>
        <end position="300"/>
    </location>
</feature>
<keyword evidence="2 3" id="KW-0193">Cuticle</keyword>
<evidence type="ECO:0000256" key="4">
    <source>
        <dbReference type="SAM" id="MobiDB-lite"/>
    </source>
</evidence>